<name>A0A0A9B5F1_ARUDO</name>
<reference evidence="1" key="2">
    <citation type="journal article" date="2015" name="Data Brief">
        <title>Shoot transcriptome of the giant reed, Arundo donax.</title>
        <authorList>
            <person name="Barrero R.A."/>
            <person name="Guerrero F.D."/>
            <person name="Moolhuijzen P."/>
            <person name="Goolsby J.A."/>
            <person name="Tidwell J."/>
            <person name="Bellgard S.E."/>
            <person name="Bellgard M.I."/>
        </authorList>
    </citation>
    <scope>NUCLEOTIDE SEQUENCE</scope>
    <source>
        <tissue evidence="1">Shoot tissue taken approximately 20 cm above the soil surface</tissue>
    </source>
</reference>
<organism evidence="1">
    <name type="scientific">Arundo donax</name>
    <name type="common">Giant reed</name>
    <name type="synonym">Donax arundinaceus</name>
    <dbReference type="NCBI Taxonomy" id="35708"/>
    <lineage>
        <taxon>Eukaryota</taxon>
        <taxon>Viridiplantae</taxon>
        <taxon>Streptophyta</taxon>
        <taxon>Embryophyta</taxon>
        <taxon>Tracheophyta</taxon>
        <taxon>Spermatophyta</taxon>
        <taxon>Magnoliopsida</taxon>
        <taxon>Liliopsida</taxon>
        <taxon>Poales</taxon>
        <taxon>Poaceae</taxon>
        <taxon>PACMAD clade</taxon>
        <taxon>Arundinoideae</taxon>
        <taxon>Arundineae</taxon>
        <taxon>Arundo</taxon>
    </lineage>
</organism>
<proteinExistence type="predicted"/>
<protein>
    <submittedName>
        <fullName evidence="1">Uncharacterized protein</fullName>
    </submittedName>
</protein>
<dbReference type="EMBL" id="GBRH01241490">
    <property type="protein sequence ID" value="JAD56405.1"/>
    <property type="molecule type" value="Transcribed_RNA"/>
</dbReference>
<dbReference type="AlphaFoldDB" id="A0A0A9B5F1"/>
<sequence length="49" mass="5662">MIFDHLHPSVPATLKLVEEHLPLWIRRARPTDHAHLAVSRCAEFLHVIS</sequence>
<reference evidence="1" key="1">
    <citation type="submission" date="2014-09" db="EMBL/GenBank/DDBJ databases">
        <authorList>
            <person name="Magalhaes I.L.F."/>
            <person name="Oliveira U."/>
            <person name="Santos F.R."/>
            <person name="Vidigal T.H.D.A."/>
            <person name="Brescovit A.D."/>
            <person name="Santos A.J."/>
        </authorList>
    </citation>
    <scope>NUCLEOTIDE SEQUENCE</scope>
    <source>
        <tissue evidence="1">Shoot tissue taken approximately 20 cm above the soil surface</tissue>
    </source>
</reference>
<evidence type="ECO:0000313" key="1">
    <source>
        <dbReference type="EMBL" id="JAD56405.1"/>
    </source>
</evidence>
<accession>A0A0A9B5F1</accession>